<dbReference type="InterPro" id="IPR013187">
    <property type="entry name" value="F-box-assoc_dom_typ3"/>
</dbReference>
<proteinExistence type="predicted"/>
<dbReference type="PANTHER" id="PTHR31111">
    <property type="entry name" value="BNAA05G37150D PROTEIN-RELATED"/>
    <property type="match status" value="1"/>
</dbReference>
<dbReference type="EMBL" id="KI517435">
    <property type="protein sequence ID" value="ESQ45891.1"/>
    <property type="molecule type" value="Genomic_DNA"/>
</dbReference>
<name>V4NI42_EUTSA</name>
<evidence type="ECO:0000313" key="4">
    <source>
        <dbReference type="Proteomes" id="UP000030689"/>
    </source>
</evidence>
<feature type="non-terminal residue" evidence="3">
    <location>
        <position position="331"/>
    </location>
</feature>
<dbReference type="KEGG" id="eus:EUTSA_v10011008mg"/>
<dbReference type="InterPro" id="IPR017451">
    <property type="entry name" value="F-box-assoc_interact_dom"/>
</dbReference>
<evidence type="ECO:0000259" key="2">
    <source>
        <dbReference type="Pfam" id="PF08268"/>
    </source>
</evidence>
<evidence type="ECO:0000259" key="1">
    <source>
        <dbReference type="Pfam" id="PF00646"/>
    </source>
</evidence>
<accession>V4NI42</accession>
<dbReference type="Pfam" id="PF00646">
    <property type="entry name" value="F-box"/>
    <property type="match status" value="1"/>
</dbReference>
<dbReference type="InterPro" id="IPR036047">
    <property type="entry name" value="F-box-like_dom_sf"/>
</dbReference>
<dbReference type="NCBIfam" id="TIGR01640">
    <property type="entry name" value="F_box_assoc_1"/>
    <property type="match status" value="1"/>
</dbReference>
<feature type="domain" description="F-box associated beta-propeller type 3" evidence="2">
    <location>
        <begin position="66"/>
        <end position="331"/>
    </location>
</feature>
<dbReference type="InterPro" id="IPR001810">
    <property type="entry name" value="F-box_dom"/>
</dbReference>
<feature type="domain" description="F-box" evidence="1">
    <location>
        <begin position="25"/>
        <end position="55"/>
    </location>
</feature>
<dbReference type="Gramene" id="ESQ45891">
    <property type="protein sequence ID" value="ESQ45891"/>
    <property type="gene ID" value="EUTSA_v10011008mg"/>
</dbReference>
<keyword evidence="4" id="KW-1185">Reference proteome</keyword>
<dbReference type="Proteomes" id="UP000030689">
    <property type="component" value="Unassembled WGS sequence"/>
</dbReference>
<evidence type="ECO:0000313" key="3">
    <source>
        <dbReference type="EMBL" id="ESQ45891.1"/>
    </source>
</evidence>
<dbReference type="PANTHER" id="PTHR31111:SF47">
    <property type="entry name" value="F-BOX ASSOCIATED UBIQUITINATION EFFECTOR FAMILY PROTEIN"/>
    <property type="match status" value="1"/>
</dbReference>
<reference evidence="3 4" key="1">
    <citation type="journal article" date="2013" name="Front. Plant Sci.">
        <title>The Reference Genome of the Halophytic Plant Eutrema salsugineum.</title>
        <authorList>
            <person name="Yang R."/>
            <person name="Jarvis D.E."/>
            <person name="Chen H."/>
            <person name="Beilstein M.A."/>
            <person name="Grimwood J."/>
            <person name="Jenkins J."/>
            <person name="Shu S."/>
            <person name="Prochnik S."/>
            <person name="Xin M."/>
            <person name="Ma C."/>
            <person name="Schmutz J."/>
            <person name="Wing R.A."/>
            <person name="Mitchell-Olds T."/>
            <person name="Schumaker K.S."/>
            <person name="Wang X."/>
        </authorList>
    </citation>
    <scope>NUCLEOTIDE SEQUENCE [LARGE SCALE GENOMIC DNA]</scope>
</reference>
<dbReference type="Pfam" id="PF08268">
    <property type="entry name" value="FBA_3"/>
    <property type="match status" value="1"/>
</dbReference>
<gene>
    <name evidence="3" type="ORF">EUTSA_v10011008mg</name>
</gene>
<organism evidence="3 4">
    <name type="scientific">Eutrema salsugineum</name>
    <name type="common">Saltwater cress</name>
    <name type="synonym">Sisymbrium salsugineum</name>
    <dbReference type="NCBI Taxonomy" id="72664"/>
    <lineage>
        <taxon>Eukaryota</taxon>
        <taxon>Viridiplantae</taxon>
        <taxon>Streptophyta</taxon>
        <taxon>Embryophyta</taxon>
        <taxon>Tracheophyta</taxon>
        <taxon>Spermatophyta</taxon>
        <taxon>Magnoliopsida</taxon>
        <taxon>eudicotyledons</taxon>
        <taxon>Gunneridae</taxon>
        <taxon>Pentapetalae</taxon>
        <taxon>rosids</taxon>
        <taxon>malvids</taxon>
        <taxon>Brassicales</taxon>
        <taxon>Brassicaceae</taxon>
        <taxon>Eutremeae</taxon>
        <taxon>Eutrema</taxon>
    </lineage>
</organism>
<protein>
    <submittedName>
        <fullName evidence="3">Uncharacterized protein</fullName>
    </submittedName>
</protein>
<dbReference type="SUPFAM" id="SSF81383">
    <property type="entry name" value="F-box domain"/>
    <property type="match status" value="1"/>
</dbReference>
<dbReference type="STRING" id="72664.V4NI42"/>
<dbReference type="AlphaFoldDB" id="V4NI42"/>
<sequence>MRRKGNKRRLKRARRRRKLFTTPYIPLDLQINILLRLPVKSLSRFRWVSKLWNQHLNFASSSAPGRLLIAFEDFHQKKLLLVSLPNPHASSSYSYCVPYRDLRLRKFDGRVMYNPVHGLICVGSRLMVEIFNPITRQLQAFPQDDPKGHDFFFGYDPIEDQYKVLAIDESPLRAEHKVLVVGRDRAWRDPQCVACPHVSHTTGLYMNGTVYYGASTKDIDSPNNIPIIMSFNVRFETFNIIKLPSEVVPMGIENMWTDKPLINYRGKLGVVKNPRNGYFRMWVLEDAEKEEWSMNTFQLPGSAAAVLDFKVMATFSNGEICLVPRKLSDPF</sequence>